<reference evidence="3 4" key="1">
    <citation type="submission" date="2019-08" db="EMBL/GenBank/DDBJ databases">
        <title>In-depth cultivation of the pig gut microbiome towards novel bacterial diversity and tailored functional studies.</title>
        <authorList>
            <person name="Wylensek D."/>
            <person name="Hitch T.C.A."/>
            <person name="Clavel T."/>
        </authorList>
    </citation>
    <scope>NUCLEOTIDE SEQUENCE [LARGE SCALE GENOMIC DNA]</scope>
    <source>
        <strain evidence="3 4">LKV-178-WT-2C</strain>
    </source>
</reference>
<feature type="domain" description="Glycosyltransferase 2-like" evidence="2">
    <location>
        <begin position="7"/>
        <end position="144"/>
    </location>
</feature>
<dbReference type="AlphaFoldDB" id="A0A6I2TWS5"/>
<name>A0A6I2TWS5_9BACT</name>
<dbReference type="SUPFAM" id="SSF53448">
    <property type="entry name" value="Nucleotide-diphospho-sugar transferases"/>
    <property type="match status" value="1"/>
</dbReference>
<gene>
    <name evidence="3" type="ORF">FYJ72_03110</name>
</gene>
<dbReference type="Pfam" id="PF00535">
    <property type="entry name" value="Glycos_transf_2"/>
    <property type="match status" value="1"/>
</dbReference>
<sequence>MNSPFFSIIIPVYNGLSHDLSICLESIWQQPLSPSLYEVICVDDCSTDDTHMWLDEEATKHSNLRIIKHTVNKRQGGGRNTGIKAAHGRYIIFIDQDDYFHSGSIAKVYDHLQSVELEILIVDCTYERPGKVNNTLQHNFPHHEVMTGDEQILRNSIPWAPWKFIFLRSLVVDNGLFFDEKERIEDIDWVHRLVHKAQRTQYQPILFIHYLKNDASTTMTSYKSVETMYSTLRCGMRLYKLTTSDFAQCGDEIKQSIQNIGEFVFGLGLRNFLTCKDDFLLKRQAIQEIVLPYSERRFFLTKIAVAMPGAFSILSNLMAMFSPFLLELRRKWKYRHLR</sequence>
<feature type="transmembrane region" description="Helical" evidence="1">
    <location>
        <begin position="303"/>
        <end position="326"/>
    </location>
</feature>
<comment type="caution">
    <text evidence="3">The sequence shown here is derived from an EMBL/GenBank/DDBJ whole genome shotgun (WGS) entry which is preliminary data.</text>
</comment>
<organism evidence="3 4">
    <name type="scientific">Segatella copri</name>
    <dbReference type="NCBI Taxonomy" id="165179"/>
    <lineage>
        <taxon>Bacteria</taxon>
        <taxon>Pseudomonadati</taxon>
        <taxon>Bacteroidota</taxon>
        <taxon>Bacteroidia</taxon>
        <taxon>Bacteroidales</taxon>
        <taxon>Prevotellaceae</taxon>
        <taxon>Segatella</taxon>
    </lineage>
</organism>
<protein>
    <submittedName>
        <fullName evidence="3">Glycosyltransferase family 2 protein</fullName>
    </submittedName>
</protein>
<dbReference type="PANTHER" id="PTHR22916">
    <property type="entry name" value="GLYCOSYLTRANSFERASE"/>
    <property type="match status" value="1"/>
</dbReference>
<evidence type="ECO:0000256" key="1">
    <source>
        <dbReference type="SAM" id="Phobius"/>
    </source>
</evidence>
<accession>A0A6I2TWS5</accession>
<evidence type="ECO:0000313" key="4">
    <source>
        <dbReference type="Proteomes" id="UP000450161"/>
    </source>
</evidence>
<evidence type="ECO:0000259" key="2">
    <source>
        <dbReference type="Pfam" id="PF00535"/>
    </source>
</evidence>
<keyword evidence="1" id="KW-0472">Membrane</keyword>
<dbReference type="InterPro" id="IPR001173">
    <property type="entry name" value="Glyco_trans_2-like"/>
</dbReference>
<dbReference type="PANTHER" id="PTHR22916:SF3">
    <property type="entry name" value="UDP-GLCNAC:BETAGAL BETA-1,3-N-ACETYLGLUCOSAMINYLTRANSFERASE-LIKE PROTEIN 1"/>
    <property type="match status" value="1"/>
</dbReference>
<dbReference type="Proteomes" id="UP000450161">
    <property type="component" value="Unassembled WGS sequence"/>
</dbReference>
<keyword evidence="3" id="KW-0808">Transferase</keyword>
<dbReference type="Gene3D" id="3.90.550.10">
    <property type="entry name" value="Spore Coat Polysaccharide Biosynthesis Protein SpsA, Chain A"/>
    <property type="match status" value="1"/>
</dbReference>
<dbReference type="EMBL" id="VUNF01000003">
    <property type="protein sequence ID" value="MST76698.1"/>
    <property type="molecule type" value="Genomic_DNA"/>
</dbReference>
<dbReference type="CDD" id="cd00761">
    <property type="entry name" value="Glyco_tranf_GTA_type"/>
    <property type="match status" value="1"/>
</dbReference>
<dbReference type="InterPro" id="IPR029044">
    <property type="entry name" value="Nucleotide-diphossugar_trans"/>
</dbReference>
<keyword evidence="1" id="KW-0812">Transmembrane</keyword>
<evidence type="ECO:0000313" key="3">
    <source>
        <dbReference type="EMBL" id="MST76698.1"/>
    </source>
</evidence>
<dbReference type="GO" id="GO:0016758">
    <property type="term" value="F:hexosyltransferase activity"/>
    <property type="evidence" value="ECO:0007669"/>
    <property type="project" value="UniProtKB-ARBA"/>
</dbReference>
<keyword evidence="1" id="KW-1133">Transmembrane helix</keyword>
<dbReference type="RefSeq" id="WP_154480370.1">
    <property type="nucleotide sequence ID" value="NZ_VUNF01000003.1"/>
</dbReference>
<proteinExistence type="predicted"/>